<keyword evidence="2" id="KW-0233">DNA recombination</keyword>
<keyword evidence="1" id="KW-0238">DNA-binding</keyword>
<dbReference type="InterPro" id="IPR013762">
    <property type="entry name" value="Integrase-like_cat_sf"/>
</dbReference>
<proteinExistence type="predicted"/>
<dbReference type="GO" id="GO:0006310">
    <property type="term" value="P:DNA recombination"/>
    <property type="evidence" value="ECO:0007669"/>
    <property type="project" value="UniProtKB-KW"/>
</dbReference>
<dbReference type="STRING" id="47428.A0A284S6X2"/>
<gene>
    <name evidence="4" type="ORF">ARMOST_20296</name>
</gene>
<evidence type="ECO:0000256" key="3">
    <source>
        <dbReference type="SAM" id="MobiDB-lite"/>
    </source>
</evidence>
<evidence type="ECO:0000256" key="2">
    <source>
        <dbReference type="ARBA" id="ARBA00023172"/>
    </source>
</evidence>
<organism evidence="4 5">
    <name type="scientific">Armillaria ostoyae</name>
    <name type="common">Armillaria root rot fungus</name>
    <dbReference type="NCBI Taxonomy" id="47428"/>
    <lineage>
        <taxon>Eukaryota</taxon>
        <taxon>Fungi</taxon>
        <taxon>Dikarya</taxon>
        <taxon>Basidiomycota</taxon>
        <taxon>Agaricomycotina</taxon>
        <taxon>Agaricomycetes</taxon>
        <taxon>Agaricomycetidae</taxon>
        <taxon>Agaricales</taxon>
        <taxon>Marasmiineae</taxon>
        <taxon>Physalacriaceae</taxon>
        <taxon>Armillaria</taxon>
    </lineage>
</organism>
<dbReference type="SUPFAM" id="SSF47823">
    <property type="entry name" value="lambda integrase-like, N-terminal domain"/>
    <property type="match status" value="1"/>
</dbReference>
<dbReference type="PANTHER" id="PTHR33050:SF7">
    <property type="entry name" value="RIBONUCLEASE H"/>
    <property type="match status" value="1"/>
</dbReference>
<dbReference type="Proteomes" id="UP000219338">
    <property type="component" value="Unassembled WGS sequence"/>
</dbReference>
<dbReference type="OrthoDB" id="2506773at2759"/>
<protein>
    <recommendedName>
        <fullName evidence="6">Tyr recombinase domain-containing protein</fullName>
    </recommendedName>
</protein>
<dbReference type="SUPFAM" id="SSF56349">
    <property type="entry name" value="DNA breaking-rejoining enzymes"/>
    <property type="match status" value="1"/>
</dbReference>
<dbReference type="PANTHER" id="PTHR33050">
    <property type="entry name" value="REVERSE TRANSCRIPTASE DOMAIN-CONTAINING PROTEIN"/>
    <property type="match status" value="1"/>
</dbReference>
<dbReference type="EMBL" id="FUEG01000037">
    <property type="protein sequence ID" value="SJL16767.1"/>
    <property type="molecule type" value="Genomic_DNA"/>
</dbReference>
<dbReference type="InterPro" id="IPR052055">
    <property type="entry name" value="Hepadnavirus_pol/RT"/>
</dbReference>
<sequence>MYRAPNCHDYTIQMMTWLRRQEAVDRFSSYLNWCRNGAYHPVHDIDNDEADTDPTAVVLDLTALAAQMSSVLASGLGYRIASMHPRALSSIPATKIIEGHHARQFLESLTTYLRVHGCRLTPQGFDRFDLYKRITLQLPAIPQASWKDLKNIVRATPPVPAQGRRLAEGAHLDFAYIRTGERNEHTEGSPVEGLRVTHVRAIFRLPALYNVQVATPLAYVEWFTLFGRRDMVTGLYSISHSTRMGHVYGEIIEDILVWHKIPKVFKWVDDFDVLRYPIHSITNDDGSIRFHYAFDLSTIFRISDPLGILWHPVVEKDHDFASETTYIGFRWDLDAKMVSLPEKKHLKYLKKVTDFLQRALVNATVKYDLTASLHGTLQHVCFVYRDHRALMPSLSRFLSKFPNKFVSHHVPAPVVNDLKLWFNALSITSYRRSLRPRMIQDVDAWIDASTSWGIGIIVGQRWAAWKLKDGWNSDGQDIGWVEMIAIELFAMWLSTDLSDCEAPVHGDNTGSIEAHKKGHSRNVHRNSSILRLSNHLMALNISLSPVYVTSEDNRADPISRGNLGLNDNRLDPMYRIRFHNTSASAGAPRSGSSSTAIDELPHPVGGNSFTLPSSSKKKPRVWKGSKIQNSVLRPLVLASQRIPYWETPYAINSFTTLSTVFPPHLIASWKNVMLASVTEDTLKNYGAGLLRFTQFCDSFHVPEVNRMPADDALLSIFVAEMGAGKVRKTTIDSWIDGIKLWHEYNNAPWLGGNVLARTKKGADALAPITPCSTPRFPVTTNHIDALEKYLDLANPLDAAIWAAALTAWKGCTRLGEIMLPSASQFDPTRNVLQGSPRTNGIAANDHSWISIFIPYTKTKKYAGDWVTLTSSNDPTDPLTAIQNHLDINTGIPDEAPLFSFWSGQGQWTALNRNTFMHHCNDIWAREGPQTVLGHSFRIGGATKLLLSRVDPWVVMKQGRWSSKAFLRYWRNIEEILPLFIGDSLDGFRSLKDSMSRLASLNI</sequence>
<dbReference type="GO" id="GO:0003677">
    <property type="term" value="F:DNA binding"/>
    <property type="evidence" value="ECO:0007669"/>
    <property type="project" value="UniProtKB-KW"/>
</dbReference>
<evidence type="ECO:0000256" key="1">
    <source>
        <dbReference type="ARBA" id="ARBA00023125"/>
    </source>
</evidence>
<feature type="region of interest" description="Disordered" evidence="3">
    <location>
        <begin position="583"/>
        <end position="619"/>
    </location>
</feature>
<keyword evidence="5" id="KW-1185">Reference proteome</keyword>
<name>A0A284S6X2_ARMOS</name>
<feature type="compositionally biased region" description="Low complexity" evidence="3">
    <location>
        <begin position="583"/>
        <end position="596"/>
    </location>
</feature>
<dbReference type="OMA" id="CNDIWAR"/>
<reference evidence="5" key="1">
    <citation type="journal article" date="2017" name="Nat. Ecol. Evol.">
        <title>Genome expansion and lineage-specific genetic innovations in the forest pathogenic fungi Armillaria.</title>
        <authorList>
            <person name="Sipos G."/>
            <person name="Prasanna A.N."/>
            <person name="Walter M.C."/>
            <person name="O'Connor E."/>
            <person name="Balint B."/>
            <person name="Krizsan K."/>
            <person name="Kiss B."/>
            <person name="Hess J."/>
            <person name="Varga T."/>
            <person name="Slot J."/>
            <person name="Riley R."/>
            <person name="Boka B."/>
            <person name="Rigling D."/>
            <person name="Barry K."/>
            <person name="Lee J."/>
            <person name="Mihaltcheva S."/>
            <person name="LaButti K."/>
            <person name="Lipzen A."/>
            <person name="Waldron R."/>
            <person name="Moloney N.M."/>
            <person name="Sperisen C."/>
            <person name="Kredics L."/>
            <person name="Vagvoelgyi C."/>
            <person name="Patrignani A."/>
            <person name="Fitzpatrick D."/>
            <person name="Nagy I."/>
            <person name="Doyle S."/>
            <person name="Anderson J.B."/>
            <person name="Grigoriev I.V."/>
            <person name="Gueldener U."/>
            <person name="Muensterkoetter M."/>
            <person name="Nagy L.G."/>
        </authorList>
    </citation>
    <scope>NUCLEOTIDE SEQUENCE [LARGE SCALE GENOMIC DNA]</scope>
    <source>
        <strain evidence="5">C18/9</strain>
    </source>
</reference>
<evidence type="ECO:0000313" key="4">
    <source>
        <dbReference type="EMBL" id="SJL16767.1"/>
    </source>
</evidence>
<dbReference type="InterPro" id="IPR010998">
    <property type="entry name" value="Integrase_recombinase_N"/>
</dbReference>
<dbReference type="Gene3D" id="1.10.443.10">
    <property type="entry name" value="Intergrase catalytic core"/>
    <property type="match status" value="1"/>
</dbReference>
<accession>A0A284S6X2</accession>
<evidence type="ECO:0008006" key="6">
    <source>
        <dbReference type="Google" id="ProtNLM"/>
    </source>
</evidence>
<evidence type="ECO:0000313" key="5">
    <source>
        <dbReference type="Proteomes" id="UP000219338"/>
    </source>
</evidence>
<dbReference type="Gene3D" id="1.10.150.130">
    <property type="match status" value="1"/>
</dbReference>
<dbReference type="InterPro" id="IPR011010">
    <property type="entry name" value="DNA_brk_join_enz"/>
</dbReference>
<dbReference type="GO" id="GO:0015074">
    <property type="term" value="P:DNA integration"/>
    <property type="evidence" value="ECO:0007669"/>
    <property type="project" value="InterPro"/>
</dbReference>
<dbReference type="AlphaFoldDB" id="A0A284S6X2"/>